<dbReference type="InterPro" id="IPR036282">
    <property type="entry name" value="Glutathione-S-Trfase_C_sf"/>
</dbReference>
<evidence type="ECO:0000313" key="2">
    <source>
        <dbReference type="EMBL" id="PTB41011.1"/>
    </source>
</evidence>
<evidence type="ECO:0000259" key="1">
    <source>
        <dbReference type="PROSITE" id="PS50404"/>
    </source>
</evidence>
<dbReference type="AlphaFoldDB" id="A0A2T3Z868"/>
<dbReference type="Pfam" id="PF13409">
    <property type="entry name" value="GST_N_2"/>
    <property type="match status" value="1"/>
</dbReference>
<dbReference type="STRING" id="1042311.A0A2T3Z868"/>
<dbReference type="Gene3D" id="1.20.1050.10">
    <property type="match status" value="1"/>
</dbReference>
<dbReference type="SUPFAM" id="SSF52833">
    <property type="entry name" value="Thioredoxin-like"/>
    <property type="match status" value="1"/>
</dbReference>
<dbReference type="PROSITE" id="PS50404">
    <property type="entry name" value="GST_NTER"/>
    <property type="match status" value="1"/>
</dbReference>
<dbReference type="SUPFAM" id="SSF47616">
    <property type="entry name" value="GST C-terminal domain-like"/>
    <property type="match status" value="1"/>
</dbReference>
<dbReference type="EMBL" id="KZ679262">
    <property type="protein sequence ID" value="PTB41011.1"/>
    <property type="molecule type" value="Genomic_DNA"/>
</dbReference>
<dbReference type="GO" id="GO:0005737">
    <property type="term" value="C:cytoplasm"/>
    <property type="evidence" value="ECO:0007669"/>
    <property type="project" value="TreeGrafter"/>
</dbReference>
<feature type="domain" description="GST N-terminal" evidence="1">
    <location>
        <begin position="9"/>
        <end position="98"/>
    </location>
</feature>
<dbReference type="OrthoDB" id="4951845at2759"/>
<protein>
    <recommendedName>
        <fullName evidence="1">GST N-terminal domain-containing protein</fullName>
    </recommendedName>
</protein>
<gene>
    <name evidence="2" type="ORF">M441DRAFT_140860</name>
</gene>
<name>A0A2T3Z868_TRIA4</name>
<evidence type="ECO:0000313" key="3">
    <source>
        <dbReference type="Proteomes" id="UP000240493"/>
    </source>
</evidence>
<dbReference type="Proteomes" id="UP000240493">
    <property type="component" value="Unassembled WGS sequence"/>
</dbReference>
<dbReference type="InterPro" id="IPR054416">
    <property type="entry name" value="GST_UstS-like_C"/>
</dbReference>
<dbReference type="PANTHER" id="PTHR43968">
    <property type="match status" value="1"/>
</dbReference>
<dbReference type="CDD" id="cd00299">
    <property type="entry name" value="GST_C_family"/>
    <property type="match status" value="1"/>
</dbReference>
<dbReference type="InterPro" id="IPR036249">
    <property type="entry name" value="Thioredoxin-like_sf"/>
</dbReference>
<proteinExistence type="predicted"/>
<sequence>MLENLILFDVPSKHGKAWSVFGWRTRMVLNYKGIPHEVKWLEYPDIAPTLESFGLAPNPPSPLFKPYTVPTIKHPSVGYIMESNVIVKELEKLHPEPSLHLDNGYYDKARASAEEAIYFLLPEIVPRISFTILNEGSIEYFNRTRGELLGMPVSEIHKSDKAGENAWAAAKPGLEKMKALLMENSSGPYIDGGQVSYADFIFASFYVFFERVHGESFERLISYNECFKRHYEACRKWIPE</sequence>
<dbReference type="InterPro" id="IPR050983">
    <property type="entry name" value="GST_Omega/HSP26"/>
</dbReference>
<dbReference type="Gene3D" id="3.40.30.10">
    <property type="entry name" value="Glutaredoxin"/>
    <property type="match status" value="1"/>
</dbReference>
<dbReference type="PANTHER" id="PTHR43968:SF6">
    <property type="entry name" value="GLUTATHIONE S-TRANSFERASE OMEGA"/>
    <property type="match status" value="1"/>
</dbReference>
<reference evidence="2 3" key="1">
    <citation type="submission" date="2016-07" db="EMBL/GenBank/DDBJ databases">
        <title>Multiple horizontal gene transfer events from other fungi enriched the ability of initially mycotrophic Trichoderma (Ascomycota) to feed on dead plant biomass.</title>
        <authorList>
            <consortium name="DOE Joint Genome Institute"/>
            <person name="Aerts A."/>
            <person name="Atanasova L."/>
            <person name="Chenthamara K."/>
            <person name="Zhang J."/>
            <person name="Grujic M."/>
            <person name="Henrissat B."/>
            <person name="Kuo A."/>
            <person name="Salamov A."/>
            <person name="Lipzen A."/>
            <person name="Labutti K."/>
            <person name="Barry K."/>
            <person name="Miao Y."/>
            <person name="Rahimi M.J."/>
            <person name="Shen Q."/>
            <person name="Grigoriev I.V."/>
            <person name="Kubicek C.P."/>
            <person name="Druzhinina I.S."/>
        </authorList>
    </citation>
    <scope>NUCLEOTIDE SEQUENCE [LARGE SCALE GENOMIC DNA]</scope>
    <source>
        <strain evidence="2 3">CBS 433.97</strain>
    </source>
</reference>
<accession>A0A2T3Z868</accession>
<organism evidence="2 3">
    <name type="scientific">Trichoderma asperellum (strain ATCC 204424 / CBS 433.97 / NBRC 101777)</name>
    <dbReference type="NCBI Taxonomy" id="1042311"/>
    <lineage>
        <taxon>Eukaryota</taxon>
        <taxon>Fungi</taxon>
        <taxon>Dikarya</taxon>
        <taxon>Ascomycota</taxon>
        <taxon>Pezizomycotina</taxon>
        <taxon>Sordariomycetes</taxon>
        <taxon>Hypocreomycetidae</taxon>
        <taxon>Hypocreales</taxon>
        <taxon>Hypocreaceae</taxon>
        <taxon>Trichoderma</taxon>
    </lineage>
</organism>
<dbReference type="InterPro" id="IPR004045">
    <property type="entry name" value="Glutathione_S-Trfase_N"/>
</dbReference>
<dbReference type="Pfam" id="PF22041">
    <property type="entry name" value="GST_C_7"/>
    <property type="match status" value="1"/>
</dbReference>
<keyword evidence="3" id="KW-1185">Reference proteome</keyword>